<sequence>MVLQIIVLHMELNPVNHFGGDHIVLIQYENEPRSMDIVEGAVKNAAGRETIDLRSGGRQGNQLS</sequence>
<name>A0ACC1BDT4_9ROSI</name>
<accession>A0ACC1BDT4</accession>
<organism evidence="1 2">
    <name type="scientific">Pistacia atlantica</name>
    <dbReference type="NCBI Taxonomy" id="434234"/>
    <lineage>
        <taxon>Eukaryota</taxon>
        <taxon>Viridiplantae</taxon>
        <taxon>Streptophyta</taxon>
        <taxon>Embryophyta</taxon>
        <taxon>Tracheophyta</taxon>
        <taxon>Spermatophyta</taxon>
        <taxon>Magnoliopsida</taxon>
        <taxon>eudicotyledons</taxon>
        <taxon>Gunneridae</taxon>
        <taxon>Pentapetalae</taxon>
        <taxon>rosids</taxon>
        <taxon>malvids</taxon>
        <taxon>Sapindales</taxon>
        <taxon>Anacardiaceae</taxon>
        <taxon>Pistacia</taxon>
    </lineage>
</organism>
<evidence type="ECO:0000313" key="2">
    <source>
        <dbReference type="Proteomes" id="UP001164250"/>
    </source>
</evidence>
<protein>
    <submittedName>
        <fullName evidence="1">Uncharacterized protein</fullName>
    </submittedName>
</protein>
<evidence type="ECO:0000313" key="1">
    <source>
        <dbReference type="EMBL" id="KAJ0097041.1"/>
    </source>
</evidence>
<gene>
    <name evidence="1" type="ORF">Patl1_28706</name>
</gene>
<dbReference type="Proteomes" id="UP001164250">
    <property type="component" value="Chromosome 5"/>
</dbReference>
<reference evidence="2" key="1">
    <citation type="journal article" date="2023" name="G3 (Bethesda)">
        <title>Genome assembly and association tests identify interacting loci associated with vigor, precocity, and sex in interspecific pistachio rootstocks.</title>
        <authorList>
            <person name="Palmer W."/>
            <person name="Jacygrad E."/>
            <person name="Sagayaradj S."/>
            <person name="Cavanaugh K."/>
            <person name="Han R."/>
            <person name="Bertier L."/>
            <person name="Beede B."/>
            <person name="Kafkas S."/>
            <person name="Golino D."/>
            <person name="Preece J."/>
            <person name="Michelmore R."/>
        </authorList>
    </citation>
    <scope>NUCLEOTIDE SEQUENCE [LARGE SCALE GENOMIC DNA]</scope>
</reference>
<dbReference type="EMBL" id="CM047901">
    <property type="protein sequence ID" value="KAJ0097041.1"/>
    <property type="molecule type" value="Genomic_DNA"/>
</dbReference>
<keyword evidence="2" id="KW-1185">Reference proteome</keyword>
<comment type="caution">
    <text evidence="1">The sequence shown here is derived from an EMBL/GenBank/DDBJ whole genome shotgun (WGS) entry which is preliminary data.</text>
</comment>
<proteinExistence type="predicted"/>